<dbReference type="InterPro" id="IPR052511">
    <property type="entry name" value="ATP-dep_Helicase"/>
</dbReference>
<protein>
    <submittedName>
        <fullName evidence="2">ATP-dependent helicase</fullName>
    </submittedName>
</protein>
<feature type="non-terminal residue" evidence="2">
    <location>
        <position position="269"/>
    </location>
</feature>
<keyword evidence="2" id="KW-0347">Helicase</keyword>
<dbReference type="Pfam" id="PF08494">
    <property type="entry name" value="DEAD_assoc"/>
    <property type="match status" value="1"/>
</dbReference>
<organism evidence="2">
    <name type="scientific">mine drainage metagenome</name>
    <dbReference type="NCBI Taxonomy" id="410659"/>
    <lineage>
        <taxon>unclassified sequences</taxon>
        <taxon>metagenomes</taxon>
        <taxon>ecological metagenomes</taxon>
    </lineage>
</organism>
<keyword evidence="2" id="KW-0067">ATP-binding</keyword>
<dbReference type="PANTHER" id="PTHR47962">
    <property type="entry name" value="ATP-DEPENDENT HELICASE LHR-RELATED-RELATED"/>
    <property type="match status" value="1"/>
</dbReference>
<dbReference type="GO" id="GO:0016887">
    <property type="term" value="F:ATP hydrolysis activity"/>
    <property type="evidence" value="ECO:0007669"/>
    <property type="project" value="TreeGrafter"/>
</dbReference>
<evidence type="ECO:0000259" key="1">
    <source>
        <dbReference type="Pfam" id="PF08494"/>
    </source>
</evidence>
<name>T1CE31_9ZZZZ</name>
<gene>
    <name evidence="2" type="ORF">B1A_00552</name>
</gene>
<reference evidence="2" key="1">
    <citation type="submission" date="2013-08" db="EMBL/GenBank/DDBJ databases">
        <authorList>
            <person name="Mendez C."/>
            <person name="Richter M."/>
            <person name="Ferrer M."/>
            <person name="Sanchez J."/>
        </authorList>
    </citation>
    <scope>NUCLEOTIDE SEQUENCE</scope>
</reference>
<feature type="domain" description="Lhr-like DEAD/H associated" evidence="1">
    <location>
        <begin position="105"/>
        <end position="266"/>
    </location>
</feature>
<dbReference type="GO" id="GO:0005524">
    <property type="term" value="F:ATP binding"/>
    <property type="evidence" value="ECO:0007669"/>
    <property type="project" value="InterPro"/>
</dbReference>
<sequence>FVEKMKPGDIFVLGARTYAFIKVRGNRIIVRDATGLKPTIPSWSGEMLPRSYDLGVLIGKFRKEVQGMLDNDTEARKWLEENYRVDKNGSRSILSYIRSQEKFGLPTDDFLLIEGNVEKGLYSALFLVPLGRRVNDALSRAYALAISTKFGINTRITVTDDGFMLTYEQKIDLKQIVTMINSENFEEMVRKSVSNTEIFKQRFRHCASRSMMVLRRYKGHEISVVRQQLRSEKVLRALQEIPGFPVITETFREIMNDMMDVPMALKYVG</sequence>
<dbReference type="InterPro" id="IPR013701">
    <property type="entry name" value="Lhr-like_DEAD/DEAH_assoc"/>
</dbReference>
<reference evidence="2" key="2">
    <citation type="journal article" date="2014" name="ISME J.">
        <title>Microbial stratification in low pH oxic and suboxic macroscopic growths along an acid mine drainage.</title>
        <authorList>
            <person name="Mendez-Garcia C."/>
            <person name="Mesa V."/>
            <person name="Sprenger R.R."/>
            <person name="Richter M."/>
            <person name="Diez M.S."/>
            <person name="Solano J."/>
            <person name="Bargiela R."/>
            <person name="Golyshina O.V."/>
            <person name="Manteca A."/>
            <person name="Ramos J.L."/>
            <person name="Gallego J.R."/>
            <person name="Llorente I."/>
            <person name="Martins Dos Santos V.A."/>
            <person name="Jensen O.N."/>
            <person name="Pelaez A.I."/>
            <person name="Sanchez J."/>
            <person name="Ferrer M."/>
        </authorList>
    </citation>
    <scope>NUCLEOTIDE SEQUENCE</scope>
</reference>
<proteinExistence type="predicted"/>
<evidence type="ECO:0000313" key="2">
    <source>
        <dbReference type="EMBL" id="EQD80757.1"/>
    </source>
</evidence>
<dbReference type="PANTHER" id="PTHR47962:SF6">
    <property type="entry name" value="LARGE HELICASE-RELATED PROTEIN"/>
    <property type="match status" value="1"/>
</dbReference>
<accession>T1CE31</accession>
<feature type="non-terminal residue" evidence="2">
    <location>
        <position position="1"/>
    </location>
</feature>
<comment type="caution">
    <text evidence="2">The sequence shown here is derived from an EMBL/GenBank/DDBJ whole genome shotgun (WGS) entry which is preliminary data.</text>
</comment>
<keyword evidence="2" id="KW-0378">Hydrolase</keyword>
<keyword evidence="2" id="KW-0547">Nucleotide-binding</keyword>
<dbReference type="AlphaFoldDB" id="T1CE31"/>
<dbReference type="GO" id="GO:0003677">
    <property type="term" value="F:DNA binding"/>
    <property type="evidence" value="ECO:0007669"/>
    <property type="project" value="TreeGrafter"/>
</dbReference>
<dbReference type="EMBL" id="AUZX01000412">
    <property type="protein sequence ID" value="EQD80757.1"/>
    <property type="molecule type" value="Genomic_DNA"/>
</dbReference>
<dbReference type="GO" id="GO:0004386">
    <property type="term" value="F:helicase activity"/>
    <property type="evidence" value="ECO:0007669"/>
    <property type="project" value="UniProtKB-KW"/>
</dbReference>